<dbReference type="SUPFAM" id="SSF51735">
    <property type="entry name" value="NAD(P)-binding Rossmann-fold domains"/>
    <property type="match status" value="1"/>
</dbReference>
<keyword evidence="11" id="KW-0560">Oxidoreductase</keyword>
<keyword evidence="10" id="KW-0479">Metal-binding</keyword>
<comment type="similarity">
    <text evidence="11">Belongs to the shikimate dehydrogenase family.</text>
</comment>
<comment type="caution">
    <text evidence="10">Lacks conserved residue(s) required for the propagation of feature annotation.</text>
</comment>
<reference evidence="13 14" key="1">
    <citation type="submission" date="2016-10" db="EMBL/GenBank/DDBJ databases">
        <authorList>
            <person name="de Groot N.N."/>
        </authorList>
    </citation>
    <scope>NUCLEOTIDE SEQUENCE [LARGE SCALE GENOMIC DNA]</scope>
    <source>
        <strain evidence="13 14">Calf135</strain>
    </source>
</reference>
<feature type="binding site" evidence="11">
    <location>
        <position position="61"/>
    </location>
    <ligand>
        <name>shikimate</name>
        <dbReference type="ChEBI" id="CHEBI:36208"/>
    </ligand>
</feature>
<dbReference type="OrthoDB" id="9792692at2"/>
<keyword evidence="11" id="KW-0521">NADP</keyword>
<keyword evidence="5 10" id="KW-0547">Nucleotide-binding</keyword>
<dbReference type="Gene3D" id="3.40.50.300">
    <property type="entry name" value="P-loop containing nucleotide triphosphate hydrolases"/>
    <property type="match status" value="1"/>
</dbReference>
<comment type="pathway">
    <text evidence="1 10">Metabolic intermediate biosynthesis; chorismate biosynthesis; chorismate from D-erythrose 4-phosphate and phosphoenolpyruvate: step 5/7.</text>
</comment>
<dbReference type="InterPro" id="IPR000623">
    <property type="entry name" value="Shikimate_kinase/TSH1"/>
</dbReference>
<feature type="binding site" evidence="11">
    <location>
        <begin position="14"/>
        <end position="16"/>
    </location>
    <ligand>
        <name>shikimate</name>
        <dbReference type="ChEBI" id="CHEBI:36208"/>
    </ligand>
</feature>
<evidence type="ECO:0000313" key="13">
    <source>
        <dbReference type="EMBL" id="SEN87820.1"/>
    </source>
</evidence>
<dbReference type="GO" id="GO:0008652">
    <property type="term" value="P:amino acid biosynthetic process"/>
    <property type="evidence" value="ECO:0007669"/>
    <property type="project" value="UniProtKB-KW"/>
</dbReference>
<dbReference type="HAMAP" id="MF_00222">
    <property type="entry name" value="Shikimate_DH_AroE"/>
    <property type="match status" value="1"/>
</dbReference>
<comment type="subcellular location">
    <subcellularLocation>
        <location evidence="10">Cytoplasm</location>
    </subcellularLocation>
</comment>
<dbReference type="GO" id="GO:0005829">
    <property type="term" value="C:cytosol"/>
    <property type="evidence" value="ECO:0007669"/>
    <property type="project" value="TreeGrafter"/>
</dbReference>
<dbReference type="InterPro" id="IPR013708">
    <property type="entry name" value="Shikimate_DH-bd_N"/>
</dbReference>
<dbReference type="Gene3D" id="3.40.50.10860">
    <property type="entry name" value="Leucine Dehydrogenase, chain A, domain 1"/>
    <property type="match status" value="1"/>
</dbReference>
<dbReference type="PROSITE" id="PS01128">
    <property type="entry name" value="SHIKIMATE_KINASE"/>
    <property type="match status" value="1"/>
</dbReference>
<dbReference type="CDD" id="cd01065">
    <property type="entry name" value="NAD_bind_Shikimate_DH"/>
    <property type="match status" value="1"/>
</dbReference>
<feature type="binding site" evidence="10">
    <location>
        <position position="287"/>
    </location>
    <ligand>
        <name>Mg(2+)</name>
        <dbReference type="ChEBI" id="CHEBI:18420"/>
    </ligand>
</feature>
<dbReference type="PANTHER" id="PTHR21089:SF1">
    <property type="entry name" value="BIFUNCTIONAL 3-DEHYDROQUINATE DEHYDRATASE_SHIKIMATE DEHYDROGENASE, CHLOROPLASTIC"/>
    <property type="match status" value="1"/>
</dbReference>
<comment type="catalytic activity">
    <reaction evidence="9 10">
        <text>shikimate + ATP = 3-phosphoshikimate + ADP + H(+)</text>
        <dbReference type="Rhea" id="RHEA:13121"/>
        <dbReference type="ChEBI" id="CHEBI:15378"/>
        <dbReference type="ChEBI" id="CHEBI:30616"/>
        <dbReference type="ChEBI" id="CHEBI:36208"/>
        <dbReference type="ChEBI" id="CHEBI:145989"/>
        <dbReference type="ChEBI" id="CHEBI:456216"/>
        <dbReference type="EC" id="2.7.1.71"/>
    </reaction>
</comment>
<dbReference type="Gene3D" id="3.40.50.720">
    <property type="entry name" value="NAD(P)-binding Rossmann-like Domain"/>
    <property type="match status" value="1"/>
</dbReference>
<dbReference type="CDD" id="cd00464">
    <property type="entry name" value="SK"/>
    <property type="match status" value="1"/>
</dbReference>
<keyword evidence="10" id="KW-0963">Cytoplasm</keyword>
<feature type="binding site" evidence="11">
    <location>
        <position position="101"/>
    </location>
    <ligand>
        <name>shikimate</name>
        <dbReference type="ChEBI" id="CHEBI:36208"/>
    </ligand>
</feature>
<evidence type="ECO:0000256" key="6">
    <source>
        <dbReference type="ARBA" id="ARBA00022777"/>
    </source>
</evidence>
<dbReference type="GO" id="GO:0009423">
    <property type="term" value="P:chorismate biosynthetic process"/>
    <property type="evidence" value="ECO:0007669"/>
    <property type="project" value="UniProtKB-UniRule"/>
</dbReference>
<evidence type="ECO:0000256" key="1">
    <source>
        <dbReference type="ARBA" id="ARBA00004842"/>
    </source>
</evidence>
<dbReference type="Pfam" id="PF08501">
    <property type="entry name" value="Shikimate_dh_N"/>
    <property type="match status" value="1"/>
</dbReference>
<dbReference type="InterPro" id="IPR031322">
    <property type="entry name" value="Shikimate/glucono_kinase"/>
</dbReference>
<dbReference type="GO" id="GO:0019632">
    <property type="term" value="P:shikimate metabolic process"/>
    <property type="evidence" value="ECO:0007669"/>
    <property type="project" value="TreeGrafter"/>
</dbReference>
<dbReference type="InterPro" id="IPR046346">
    <property type="entry name" value="Aminoacid_DH-like_N_sf"/>
</dbReference>
<dbReference type="HAMAP" id="MF_00109">
    <property type="entry name" value="Shikimate_kinase"/>
    <property type="match status" value="1"/>
</dbReference>
<comment type="subunit">
    <text evidence="10">Monomer.</text>
</comment>
<dbReference type="AlphaFoldDB" id="A0A1H8K492"/>
<dbReference type="GO" id="GO:0004765">
    <property type="term" value="F:shikimate kinase activity"/>
    <property type="evidence" value="ECO:0007669"/>
    <property type="project" value="UniProtKB-UniRule"/>
</dbReference>
<feature type="binding site" evidence="11">
    <location>
        <position position="211"/>
    </location>
    <ligand>
        <name>NADP(+)</name>
        <dbReference type="ChEBI" id="CHEBI:58349"/>
    </ligand>
</feature>
<comment type="similarity">
    <text evidence="10">Belongs to the shikimate kinase family.</text>
</comment>
<dbReference type="Proteomes" id="UP000199512">
    <property type="component" value="Unassembled WGS sequence"/>
</dbReference>
<feature type="binding site" evidence="10">
    <location>
        <begin position="283"/>
        <end position="288"/>
    </location>
    <ligand>
        <name>ATP</name>
        <dbReference type="ChEBI" id="CHEBI:30616"/>
    </ligand>
</feature>
<feature type="binding site" evidence="10">
    <location>
        <position position="329"/>
    </location>
    <ligand>
        <name>substrate</name>
    </ligand>
</feature>
<keyword evidence="7 10" id="KW-0067">ATP-binding</keyword>
<feature type="binding site" evidence="10">
    <location>
        <position position="388"/>
    </location>
    <ligand>
        <name>ATP</name>
        <dbReference type="ChEBI" id="CHEBI:30616"/>
    </ligand>
</feature>
<feature type="binding site" evidence="11">
    <location>
        <position position="234"/>
    </location>
    <ligand>
        <name>NADP(+)</name>
        <dbReference type="ChEBI" id="CHEBI:58349"/>
    </ligand>
</feature>
<comment type="pathway">
    <text evidence="2 11">Metabolic intermediate biosynthesis; chorismate biosynthesis; chorismate from D-erythrose 4-phosphate and phosphoenolpyruvate: step 4/7.</text>
</comment>
<accession>A0A1H8K492</accession>
<dbReference type="STRING" id="215200.SAMN05216454_12211"/>
<comment type="cofactor">
    <cofactor evidence="10">
        <name>Mg(2+)</name>
        <dbReference type="ChEBI" id="CHEBI:18420"/>
    </cofactor>
    <text evidence="10">Binds 1 Mg(2+) ion per subunit.</text>
</comment>
<dbReference type="SUPFAM" id="SSF53223">
    <property type="entry name" value="Aminoacid dehydrogenase-like, N-terminal domain"/>
    <property type="match status" value="1"/>
</dbReference>
<dbReference type="GO" id="GO:0004764">
    <property type="term" value="F:shikimate 3-dehydrogenase (NADP+) activity"/>
    <property type="evidence" value="ECO:0007669"/>
    <property type="project" value="UniProtKB-UniRule"/>
</dbReference>
<feature type="active site" description="Proton acceptor" evidence="11">
    <location>
        <position position="65"/>
    </location>
</feature>
<comment type="catalytic activity">
    <reaction evidence="11">
        <text>shikimate + NADP(+) = 3-dehydroshikimate + NADPH + H(+)</text>
        <dbReference type="Rhea" id="RHEA:17737"/>
        <dbReference type="ChEBI" id="CHEBI:15378"/>
        <dbReference type="ChEBI" id="CHEBI:16630"/>
        <dbReference type="ChEBI" id="CHEBI:36208"/>
        <dbReference type="ChEBI" id="CHEBI:57783"/>
        <dbReference type="ChEBI" id="CHEBI:58349"/>
        <dbReference type="EC" id="1.1.1.25"/>
    </reaction>
</comment>
<feature type="binding site" evidence="11">
    <location>
        <position position="86"/>
    </location>
    <ligand>
        <name>shikimate</name>
        <dbReference type="ChEBI" id="CHEBI:36208"/>
    </ligand>
</feature>
<keyword evidence="14" id="KW-1185">Reference proteome</keyword>
<feature type="binding site" evidence="11">
    <location>
        <begin position="124"/>
        <end position="128"/>
    </location>
    <ligand>
        <name>NADP(+)</name>
        <dbReference type="ChEBI" id="CHEBI:58349"/>
    </ligand>
</feature>
<keyword evidence="4 10" id="KW-0808">Transferase</keyword>
<name>A0A1H8K492_9FIRM</name>
<dbReference type="GO" id="GO:0000287">
    <property type="term" value="F:magnesium ion binding"/>
    <property type="evidence" value="ECO:0007669"/>
    <property type="project" value="UniProtKB-UniRule"/>
</dbReference>
<feature type="binding site" evidence="10">
    <location>
        <position position="305"/>
    </location>
    <ligand>
        <name>substrate</name>
    </ligand>
</feature>
<dbReference type="EC" id="2.7.1.71" evidence="10"/>
<evidence type="ECO:0000256" key="10">
    <source>
        <dbReference type="HAMAP-Rule" id="MF_00109"/>
    </source>
</evidence>
<dbReference type="InterPro" id="IPR022893">
    <property type="entry name" value="Shikimate_DH_fam"/>
</dbReference>
<feature type="binding site" evidence="11">
    <location>
        <position position="213"/>
    </location>
    <ligand>
        <name>shikimate</name>
        <dbReference type="ChEBI" id="CHEBI:36208"/>
    </ligand>
</feature>
<dbReference type="InterPro" id="IPR027417">
    <property type="entry name" value="P-loop_NTPase"/>
</dbReference>
<feature type="binding site" evidence="10">
    <location>
        <position position="351"/>
    </location>
    <ligand>
        <name>substrate</name>
    </ligand>
</feature>
<dbReference type="GO" id="GO:0005524">
    <property type="term" value="F:ATP binding"/>
    <property type="evidence" value="ECO:0007669"/>
    <property type="project" value="UniProtKB-UniRule"/>
</dbReference>
<proteinExistence type="inferred from homology"/>
<dbReference type="Pfam" id="PF01202">
    <property type="entry name" value="SKI"/>
    <property type="match status" value="1"/>
</dbReference>
<dbReference type="EC" id="1.1.1.25" evidence="11"/>
<gene>
    <name evidence="11" type="primary">aroE</name>
    <name evidence="10" type="synonym">aroK</name>
    <name evidence="13" type="ORF">SAMN05216454_12211</name>
</gene>
<dbReference type="InterPro" id="IPR036291">
    <property type="entry name" value="NAD(P)-bd_dom_sf"/>
</dbReference>
<dbReference type="SUPFAM" id="SSF52540">
    <property type="entry name" value="P-loop containing nucleoside triphosphate hydrolases"/>
    <property type="match status" value="1"/>
</dbReference>
<evidence type="ECO:0000256" key="11">
    <source>
        <dbReference type="HAMAP-Rule" id="MF_00222"/>
    </source>
</evidence>
<evidence type="ECO:0000256" key="4">
    <source>
        <dbReference type="ARBA" id="ARBA00022679"/>
    </source>
</evidence>
<dbReference type="PRINTS" id="PR01100">
    <property type="entry name" value="SHIKIMTKNASE"/>
</dbReference>
<feature type="domain" description="Shikimate dehydrogenase substrate binding N-terminal" evidence="12">
    <location>
        <begin position="6"/>
        <end position="88"/>
    </location>
</feature>
<comment type="function">
    <text evidence="10">Catalyzes the specific phosphorylation of the 3-hydroxyl group of shikimic acid using ATP as a cosubstrate.</text>
</comment>
<keyword evidence="6 10" id="KW-0418">Kinase</keyword>
<feature type="binding site" evidence="10">
    <location>
        <position position="405"/>
    </location>
    <ligand>
        <name>substrate</name>
    </ligand>
</feature>
<dbReference type="GO" id="GO:0050661">
    <property type="term" value="F:NADP binding"/>
    <property type="evidence" value="ECO:0007669"/>
    <property type="project" value="TreeGrafter"/>
</dbReference>
<evidence type="ECO:0000313" key="14">
    <source>
        <dbReference type="Proteomes" id="UP000199512"/>
    </source>
</evidence>
<evidence type="ECO:0000259" key="12">
    <source>
        <dbReference type="Pfam" id="PF08501"/>
    </source>
</evidence>
<keyword evidence="3 10" id="KW-0028">Amino-acid biosynthesis</keyword>
<evidence type="ECO:0000256" key="5">
    <source>
        <dbReference type="ARBA" id="ARBA00022741"/>
    </source>
</evidence>
<feature type="binding site" evidence="11">
    <location>
        <position position="241"/>
    </location>
    <ligand>
        <name>shikimate</name>
        <dbReference type="ChEBI" id="CHEBI:36208"/>
    </ligand>
</feature>
<dbReference type="RefSeq" id="WP_091976071.1">
    <property type="nucleotide sequence ID" value="NZ_FODF01000022.1"/>
</dbReference>
<dbReference type="GO" id="GO:0009073">
    <property type="term" value="P:aromatic amino acid family biosynthetic process"/>
    <property type="evidence" value="ECO:0007669"/>
    <property type="project" value="UniProtKB-KW"/>
</dbReference>
<dbReference type="PANTHER" id="PTHR21089">
    <property type="entry name" value="SHIKIMATE DEHYDROGENASE"/>
    <property type="match status" value="1"/>
</dbReference>
<comment type="function">
    <text evidence="11">Involved in the biosynthesis of the chorismate, which leads to the biosynthesis of aromatic amino acids. Catalyzes the reversible NADPH linked reduction of 3-dehydroshikimate (DHSA) to yield shikimate (SA).</text>
</comment>
<dbReference type="InterPro" id="IPR023000">
    <property type="entry name" value="Shikimate_kinase_CS"/>
</dbReference>
<evidence type="ECO:0000256" key="7">
    <source>
        <dbReference type="ARBA" id="ARBA00022840"/>
    </source>
</evidence>
<protein>
    <recommendedName>
        <fullName evidence="10 11">Multifunctional fusion protein</fullName>
    </recommendedName>
    <domain>
        <recommendedName>
            <fullName evidence="10">Shikimate kinase</fullName>
            <shortName evidence="10">SK</shortName>
            <ecNumber evidence="10">2.7.1.71</ecNumber>
        </recommendedName>
    </domain>
    <domain>
        <recommendedName>
            <fullName evidence="11">Shikimate dehydrogenase (NADP(+))</fullName>
            <shortName evidence="11">SDH</shortName>
            <ecNumber evidence="11">1.1.1.25</ecNumber>
        </recommendedName>
    </domain>
</protein>
<dbReference type="UniPathway" id="UPA00053">
    <property type="reaction ID" value="UER00087"/>
</dbReference>
<evidence type="ECO:0000256" key="8">
    <source>
        <dbReference type="ARBA" id="ARBA00023141"/>
    </source>
</evidence>
<comment type="subunit">
    <text evidence="11">Homodimer.</text>
</comment>
<dbReference type="EMBL" id="FODF01000022">
    <property type="protein sequence ID" value="SEN87820.1"/>
    <property type="molecule type" value="Genomic_DNA"/>
</dbReference>
<organism evidence="13 14">
    <name type="scientific">Peptostreptococcus russellii</name>
    <dbReference type="NCBI Taxonomy" id="215200"/>
    <lineage>
        <taxon>Bacteria</taxon>
        <taxon>Bacillati</taxon>
        <taxon>Bacillota</taxon>
        <taxon>Clostridia</taxon>
        <taxon>Peptostreptococcales</taxon>
        <taxon>Peptostreptococcaceae</taxon>
        <taxon>Peptostreptococcus</taxon>
    </lineage>
</organism>
<evidence type="ECO:0000256" key="3">
    <source>
        <dbReference type="ARBA" id="ARBA00022605"/>
    </source>
</evidence>
<evidence type="ECO:0000256" key="2">
    <source>
        <dbReference type="ARBA" id="ARBA00004871"/>
    </source>
</evidence>
<keyword evidence="8 10" id="KW-0057">Aromatic amino acid biosynthesis</keyword>
<sequence length="434" mass="50135">MKKHGLFGEGLSHSLSPLIHTYVYDLISYDADYSLIDFEKEALEKHINLLRDGTLNGVNVTMPYKKSVIEYLDSIDTNAREIDAVNTIVSSKSNLKGFNTDYYGIEKTLEKYMPVEDKTFLILGYGGASKPLIHFLSLHNAEKIYIASRSADKYKDFYKGKTKIIFISYHELDDIKASIVFNTTPLGMYPHIDNSPLDEKYFKNFQCAIDFIYNPYSTLFLQRAKKYGLKVENGLKLLVYQAIRSIELWSNTSIGDKIKTKIYLHFRSLYIDNEKIYLVGLPGSGKSTFGKMLSDSLGYNFVDLDDYIEKKENMKINDIFRLYGEVKFRELESQALRDLESFNKIVIATGGGSILRKENRELLKKHSKVFFIDRSCENILKDLKIENRPLLKNSSNRIFSLYDERKSFYEEVSDYVLDNSSNLDSLLENTLKLF</sequence>
<evidence type="ECO:0000256" key="9">
    <source>
        <dbReference type="ARBA" id="ARBA00048567"/>
    </source>
</evidence>
<keyword evidence="10" id="KW-0460">Magnesium</keyword>